<name>A0A0C3BLU6_PILCF</name>
<protein>
    <submittedName>
        <fullName evidence="1">Uncharacterized protein</fullName>
    </submittedName>
</protein>
<dbReference type="Proteomes" id="UP000054166">
    <property type="component" value="Unassembled WGS sequence"/>
</dbReference>
<proteinExistence type="predicted"/>
<evidence type="ECO:0000313" key="1">
    <source>
        <dbReference type="EMBL" id="KIM87428.1"/>
    </source>
</evidence>
<reference evidence="2" key="2">
    <citation type="submission" date="2015-01" db="EMBL/GenBank/DDBJ databases">
        <title>Evolutionary Origins and Diversification of the Mycorrhizal Mutualists.</title>
        <authorList>
            <consortium name="DOE Joint Genome Institute"/>
            <consortium name="Mycorrhizal Genomics Consortium"/>
            <person name="Kohler A."/>
            <person name="Kuo A."/>
            <person name="Nagy L.G."/>
            <person name="Floudas D."/>
            <person name="Copeland A."/>
            <person name="Barry K.W."/>
            <person name="Cichocki N."/>
            <person name="Veneault-Fourrey C."/>
            <person name="LaButti K."/>
            <person name="Lindquist E.A."/>
            <person name="Lipzen A."/>
            <person name="Lundell T."/>
            <person name="Morin E."/>
            <person name="Murat C."/>
            <person name="Riley R."/>
            <person name="Ohm R."/>
            <person name="Sun H."/>
            <person name="Tunlid A."/>
            <person name="Henrissat B."/>
            <person name="Grigoriev I.V."/>
            <person name="Hibbett D.S."/>
            <person name="Martin F."/>
        </authorList>
    </citation>
    <scope>NUCLEOTIDE SEQUENCE [LARGE SCALE GENOMIC DNA]</scope>
    <source>
        <strain evidence="2">F 1598</strain>
    </source>
</reference>
<dbReference type="AlphaFoldDB" id="A0A0C3BLU6"/>
<sequence length="109" mass="11932">MGGDAEKDRTFSGPAQSNLKKFHKIASSTRNLKEGSAHQPAAAPACDIGTVFCGYAQCTYIHGPRLKDHPRKLADAIRELIKQHICLNWQAAEASLVYGCVYFIWGVIA</sequence>
<evidence type="ECO:0000313" key="2">
    <source>
        <dbReference type="Proteomes" id="UP000054166"/>
    </source>
</evidence>
<organism evidence="1 2">
    <name type="scientific">Piloderma croceum (strain F 1598)</name>
    <dbReference type="NCBI Taxonomy" id="765440"/>
    <lineage>
        <taxon>Eukaryota</taxon>
        <taxon>Fungi</taxon>
        <taxon>Dikarya</taxon>
        <taxon>Basidiomycota</taxon>
        <taxon>Agaricomycotina</taxon>
        <taxon>Agaricomycetes</taxon>
        <taxon>Agaricomycetidae</taxon>
        <taxon>Atheliales</taxon>
        <taxon>Atheliaceae</taxon>
        <taxon>Piloderma</taxon>
    </lineage>
</organism>
<gene>
    <name evidence="1" type="ORF">PILCRDRAFT_85888</name>
</gene>
<reference evidence="1 2" key="1">
    <citation type="submission" date="2014-04" db="EMBL/GenBank/DDBJ databases">
        <authorList>
            <consortium name="DOE Joint Genome Institute"/>
            <person name="Kuo A."/>
            <person name="Tarkka M."/>
            <person name="Buscot F."/>
            <person name="Kohler A."/>
            <person name="Nagy L.G."/>
            <person name="Floudas D."/>
            <person name="Copeland A."/>
            <person name="Barry K.W."/>
            <person name="Cichocki N."/>
            <person name="Veneault-Fourrey C."/>
            <person name="LaButti K."/>
            <person name="Lindquist E.A."/>
            <person name="Lipzen A."/>
            <person name="Lundell T."/>
            <person name="Morin E."/>
            <person name="Murat C."/>
            <person name="Sun H."/>
            <person name="Tunlid A."/>
            <person name="Henrissat B."/>
            <person name="Grigoriev I.V."/>
            <person name="Hibbett D.S."/>
            <person name="Martin F."/>
            <person name="Nordberg H.P."/>
            <person name="Cantor M.N."/>
            <person name="Hua S.X."/>
        </authorList>
    </citation>
    <scope>NUCLEOTIDE SEQUENCE [LARGE SCALE GENOMIC DNA]</scope>
    <source>
        <strain evidence="1 2">F 1598</strain>
    </source>
</reference>
<accession>A0A0C3BLU6</accession>
<dbReference type="HOGENOM" id="CLU_2184943_0_0_1"/>
<keyword evidence="2" id="KW-1185">Reference proteome</keyword>
<dbReference type="InParanoid" id="A0A0C3BLU6"/>
<dbReference type="EMBL" id="KN832979">
    <property type="protein sequence ID" value="KIM87428.1"/>
    <property type="molecule type" value="Genomic_DNA"/>
</dbReference>